<dbReference type="Proteomes" id="UP000054217">
    <property type="component" value="Unassembled WGS sequence"/>
</dbReference>
<organism evidence="1 2">
    <name type="scientific">Pisolithus tinctorius Marx 270</name>
    <dbReference type="NCBI Taxonomy" id="870435"/>
    <lineage>
        <taxon>Eukaryota</taxon>
        <taxon>Fungi</taxon>
        <taxon>Dikarya</taxon>
        <taxon>Basidiomycota</taxon>
        <taxon>Agaricomycotina</taxon>
        <taxon>Agaricomycetes</taxon>
        <taxon>Agaricomycetidae</taxon>
        <taxon>Boletales</taxon>
        <taxon>Sclerodermatineae</taxon>
        <taxon>Pisolithaceae</taxon>
        <taxon>Pisolithus</taxon>
    </lineage>
</organism>
<dbReference type="InParanoid" id="A0A0C3PJ70"/>
<proteinExistence type="predicted"/>
<name>A0A0C3PJ70_PISTI</name>
<reference evidence="2" key="2">
    <citation type="submission" date="2015-01" db="EMBL/GenBank/DDBJ databases">
        <title>Evolutionary Origins and Diversification of the Mycorrhizal Mutualists.</title>
        <authorList>
            <consortium name="DOE Joint Genome Institute"/>
            <consortium name="Mycorrhizal Genomics Consortium"/>
            <person name="Kohler A."/>
            <person name="Kuo A."/>
            <person name="Nagy L.G."/>
            <person name="Floudas D."/>
            <person name="Copeland A."/>
            <person name="Barry K.W."/>
            <person name="Cichocki N."/>
            <person name="Veneault-Fourrey C."/>
            <person name="LaButti K."/>
            <person name="Lindquist E.A."/>
            <person name="Lipzen A."/>
            <person name="Lundell T."/>
            <person name="Morin E."/>
            <person name="Murat C."/>
            <person name="Riley R."/>
            <person name="Ohm R."/>
            <person name="Sun H."/>
            <person name="Tunlid A."/>
            <person name="Henrissat B."/>
            <person name="Grigoriev I.V."/>
            <person name="Hibbett D.S."/>
            <person name="Martin F."/>
        </authorList>
    </citation>
    <scope>NUCLEOTIDE SEQUENCE [LARGE SCALE GENOMIC DNA]</scope>
    <source>
        <strain evidence="2">Marx 270</strain>
    </source>
</reference>
<accession>A0A0C3PJ70</accession>
<gene>
    <name evidence="1" type="ORF">M404DRAFT_997567</name>
</gene>
<dbReference type="HOGENOM" id="CLU_2758797_0_0_1"/>
<evidence type="ECO:0000313" key="1">
    <source>
        <dbReference type="EMBL" id="KIO08636.1"/>
    </source>
</evidence>
<sequence length="70" mass="8023">MRHWKFESNLLQVTKKRAKLEKPDTRMKEPWRRQVDGRPVVGSAVILSTTEEESMLIGMVVTTRLVVAAS</sequence>
<evidence type="ECO:0000313" key="2">
    <source>
        <dbReference type="Proteomes" id="UP000054217"/>
    </source>
</evidence>
<reference evidence="1 2" key="1">
    <citation type="submission" date="2014-04" db="EMBL/GenBank/DDBJ databases">
        <authorList>
            <consortium name="DOE Joint Genome Institute"/>
            <person name="Kuo A."/>
            <person name="Kohler A."/>
            <person name="Costa M.D."/>
            <person name="Nagy L.G."/>
            <person name="Floudas D."/>
            <person name="Copeland A."/>
            <person name="Barry K.W."/>
            <person name="Cichocki N."/>
            <person name="Veneault-Fourrey C."/>
            <person name="LaButti K."/>
            <person name="Lindquist E.A."/>
            <person name="Lipzen A."/>
            <person name="Lundell T."/>
            <person name="Morin E."/>
            <person name="Murat C."/>
            <person name="Sun H."/>
            <person name="Tunlid A."/>
            <person name="Henrissat B."/>
            <person name="Grigoriev I.V."/>
            <person name="Hibbett D.S."/>
            <person name="Martin F."/>
            <person name="Nordberg H.P."/>
            <person name="Cantor M.N."/>
            <person name="Hua S.X."/>
        </authorList>
    </citation>
    <scope>NUCLEOTIDE SEQUENCE [LARGE SCALE GENOMIC DNA]</scope>
    <source>
        <strain evidence="1 2">Marx 270</strain>
    </source>
</reference>
<protein>
    <submittedName>
        <fullName evidence="1">Uncharacterized protein</fullName>
    </submittedName>
</protein>
<dbReference type="EMBL" id="KN831957">
    <property type="protein sequence ID" value="KIO08636.1"/>
    <property type="molecule type" value="Genomic_DNA"/>
</dbReference>
<keyword evidence="2" id="KW-1185">Reference proteome</keyword>
<dbReference type="AlphaFoldDB" id="A0A0C3PJ70"/>